<organism evidence="6 7">
    <name type="scientific">Sparassis crispa</name>
    <dbReference type="NCBI Taxonomy" id="139825"/>
    <lineage>
        <taxon>Eukaryota</taxon>
        <taxon>Fungi</taxon>
        <taxon>Dikarya</taxon>
        <taxon>Basidiomycota</taxon>
        <taxon>Agaricomycotina</taxon>
        <taxon>Agaricomycetes</taxon>
        <taxon>Polyporales</taxon>
        <taxon>Sparassidaceae</taxon>
        <taxon>Sparassis</taxon>
    </lineage>
</organism>
<dbReference type="GO" id="GO:0005829">
    <property type="term" value="C:cytosol"/>
    <property type="evidence" value="ECO:0007669"/>
    <property type="project" value="TreeGrafter"/>
</dbReference>
<evidence type="ECO:0000313" key="6">
    <source>
        <dbReference type="EMBL" id="GBE87333.1"/>
    </source>
</evidence>
<feature type="compositionally biased region" description="Low complexity" evidence="3">
    <location>
        <begin position="562"/>
        <end position="577"/>
    </location>
</feature>
<dbReference type="GO" id="GO:0004725">
    <property type="term" value="F:protein tyrosine phosphatase activity"/>
    <property type="evidence" value="ECO:0007669"/>
    <property type="project" value="TreeGrafter"/>
</dbReference>
<evidence type="ECO:0000313" key="7">
    <source>
        <dbReference type="Proteomes" id="UP000287166"/>
    </source>
</evidence>
<dbReference type="PROSITE" id="PS00383">
    <property type="entry name" value="TYR_PHOSPHATASE_1"/>
    <property type="match status" value="1"/>
</dbReference>
<feature type="domain" description="Phosphatase tensin-type" evidence="5">
    <location>
        <begin position="16"/>
        <end position="263"/>
    </location>
</feature>
<dbReference type="GO" id="GO:0043491">
    <property type="term" value="P:phosphatidylinositol 3-kinase/protein kinase B signal transduction"/>
    <property type="evidence" value="ECO:0007669"/>
    <property type="project" value="TreeGrafter"/>
</dbReference>
<dbReference type="GO" id="GO:0016314">
    <property type="term" value="F:phosphatidylinositol-3,4,5-trisphosphate 3-phosphatase activity"/>
    <property type="evidence" value="ECO:0007669"/>
    <property type="project" value="UniProtKB-EC"/>
</dbReference>
<dbReference type="GO" id="GO:0051896">
    <property type="term" value="P:regulation of phosphatidylinositol 3-kinase/protein kinase B signal transduction"/>
    <property type="evidence" value="ECO:0007669"/>
    <property type="project" value="TreeGrafter"/>
</dbReference>
<dbReference type="OrthoDB" id="5632at2759"/>
<dbReference type="GO" id="GO:0005886">
    <property type="term" value="C:plasma membrane"/>
    <property type="evidence" value="ECO:0007669"/>
    <property type="project" value="TreeGrafter"/>
</dbReference>
<dbReference type="InParanoid" id="A0A401GYU1"/>
<dbReference type="Proteomes" id="UP000287166">
    <property type="component" value="Unassembled WGS sequence"/>
</dbReference>
<name>A0A401GYU1_9APHY</name>
<dbReference type="EC" id="3.1.3.67" evidence="1"/>
<dbReference type="RefSeq" id="XP_027618246.1">
    <property type="nucleotide sequence ID" value="XM_027762445.1"/>
</dbReference>
<dbReference type="InterPro" id="IPR016130">
    <property type="entry name" value="Tyr_Pase_AS"/>
</dbReference>
<reference evidence="6 7" key="1">
    <citation type="journal article" date="2018" name="Sci. Rep.">
        <title>Genome sequence of the cauliflower mushroom Sparassis crispa (Hanabiratake) and its association with beneficial usage.</title>
        <authorList>
            <person name="Kiyama R."/>
            <person name="Furutani Y."/>
            <person name="Kawaguchi K."/>
            <person name="Nakanishi T."/>
        </authorList>
    </citation>
    <scope>NUCLEOTIDE SEQUENCE [LARGE SCALE GENOMIC DNA]</scope>
</reference>
<dbReference type="GO" id="GO:0042995">
    <property type="term" value="C:cell projection"/>
    <property type="evidence" value="ECO:0007669"/>
    <property type="project" value="TreeGrafter"/>
</dbReference>
<dbReference type="InterPro" id="IPR057023">
    <property type="entry name" value="PTP-SAK"/>
</dbReference>
<dbReference type="GO" id="GO:0048870">
    <property type="term" value="P:cell motility"/>
    <property type="evidence" value="ECO:0007669"/>
    <property type="project" value="TreeGrafter"/>
</dbReference>
<dbReference type="Pfam" id="PF22784">
    <property type="entry name" value="PTP-SAK"/>
    <property type="match status" value="1"/>
</dbReference>
<evidence type="ECO:0000256" key="2">
    <source>
        <dbReference type="ARBA" id="ARBA00022801"/>
    </source>
</evidence>
<accession>A0A401GYU1</accession>
<gene>
    <name evidence="6" type="ORF">SCP_1100080</name>
</gene>
<dbReference type="PROSITE" id="PS51181">
    <property type="entry name" value="PPASE_TENSIN"/>
    <property type="match status" value="1"/>
</dbReference>
<dbReference type="SUPFAM" id="SSF52799">
    <property type="entry name" value="(Phosphotyrosine protein) phosphatases II"/>
    <property type="match status" value="1"/>
</dbReference>
<dbReference type="InterPro" id="IPR051281">
    <property type="entry name" value="Dual-spec_lipid-protein_phosph"/>
</dbReference>
<dbReference type="InterPro" id="IPR029021">
    <property type="entry name" value="Prot-tyrosine_phosphatase-like"/>
</dbReference>
<comment type="caution">
    <text evidence="6">The sequence shown here is derived from an EMBL/GenBank/DDBJ whole genome shotgun (WGS) entry which is preliminary data.</text>
</comment>
<sequence>MTDFIRFLVSGDKARFKDGELDVDLDLVYITDRLIVMGYPAAGIEGLYRNRREDARKFLEHRHGKDFWVFNFCPVKENSYPSSVFNGRVSRYPFPDHHAPPLAMLALVAREMHAWLDSSPERVAVLHCKAGQGRSGTMACSYLLTLTNTAQLEAPKDSNFSKALATTRAEEVMNAMPADEHLSEDCPVESIMIGEDPIKKELVKSSAENAQCANEPAANLTQVLKLHTSRRMKPDSSKKPKQGVSIPSQRRWLYYWSLLLAREGPPGFWSAHGSPQTRLVPKVRLTQIKLRMSELSGTKANLIRVANAILDRTTATARGVGISGGRPRVWASLARYDDEFVGHIEDWEKYTRDDSGNMGTRRIDTDCRAAETFADALKERKWDNAKMIKSFARLGTVGNGVVQNGEAQTDGKTVTQLLEPLTNDSWGVLRDEIEESPGSAHTEGSKLESEETSLYDVPSSPRSGGGIVLDAQREVRVKLFMGQVFMAWFWFIPAFHMPQPQSGGQDARMLLSKKEIDFPLGIGSSIVDVEVAMEWYPEIAEAVTPSLLQGNVRSVHGRSEPSGITGTSTASTRGGRH</sequence>
<dbReference type="InterPro" id="IPR029023">
    <property type="entry name" value="Tensin_phosphatase"/>
</dbReference>
<dbReference type="AlphaFoldDB" id="A0A401GYU1"/>
<dbReference type="Gene3D" id="3.90.190.10">
    <property type="entry name" value="Protein tyrosine phosphatase superfamily"/>
    <property type="match status" value="1"/>
</dbReference>
<evidence type="ECO:0000256" key="3">
    <source>
        <dbReference type="SAM" id="MobiDB-lite"/>
    </source>
</evidence>
<feature type="region of interest" description="Disordered" evidence="3">
    <location>
        <begin position="435"/>
        <end position="459"/>
    </location>
</feature>
<keyword evidence="7" id="KW-1185">Reference proteome</keyword>
<feature type="domain" description="Tyrosine specific protein phosphatases" evidence="4">
    <location>
        <begin position="102"/>
        <end position="182"/>
    </location>
</feature>
<feature type="region of interest" description="Disordered" evidence="3">
    <location>
        <begin position="554"/>
        <end position="577"/>
    </location>
</feature>
<dbReference type="GO" id="GO:0046856">
    <property type="term" value="P:phosphatidylinositol dephosphorylation"/>
    <property type="evidence" value="ECO:0007669"/>
    <property type="project" value="TreeGrafter"/>
</dbReference>
<dbReference type="SMART" id="SM01301">
    <property type="entry name" value="PTPlike_phytase"/>
    <property type="match status" value="1"/>
</dbReference>
<dbReference type="GO" id="GO:0005634">
    <property type="term" value="C:nucleus"/>
    <property type="evidence" value="ECO:0007669"/>
    <property type="project" value="TreeGrafter"/>
</dbReference>
<evidence type="ECO:0000259" key="5">
    <source>
        <dbReference type="PROSITE" id="PS51181"/>
    </source>
</evidence>
<evidence type="ECO:0000259" key="4">
    <source>
        <dbReference type="PROSITE" id="PS50056"/>
    </source>
</evidence>
<dbReference type="PROSITE" id="PS50056">
    <property type="entry name" value="TYR_PHOSPHATASE_2"/>
    <property type="match status" value="1"/>
</dbReference>
<dbReference type="InterPro" id="IPR000387">
    <property type="entry name" value="Tyr_Pase_dom"/>
</dbReference>
<proteinExistence type="predicted"/>
<protein>
    <recommendedName>
        <fullName evidence="1">phosphatidylinositol-3,4,5-trisphosphate 3-phosphatase</fullName>
        <ecNumber evidence="1">3.1.3.67</ecNumber>
    </recommendedName>
</protein>
<evidence type="ECO:0000256" key="1">
    <source>
        <dbReference type="ARBA" id="ARBA00013015"/>
    </source>
</evidence>
<dbReference type="PANTHER" id="PTHR12305">
    <property type="entry name" value="PHOSPHATASE WITH HOMOLOGY TO TENSIN"/>
    <property type="match status" value="1"/>
</dbReference>
<dbReference type="EMBL" id="BFAD01000011">
    <property type="protein sequence ID" value="GBE87333.1"/>
    <property type="molecule type" value="Genomic_DNA"/>
</dbReference>
<dbReference type="PANTHER" id="PTHR12305:SF81">
    <property type="entry name" value="PHOSPHATIDYLINOSITOL 3,4,5-TRISPHOSPHATE 3-PHOSPHATASE AND DUAL-SPECIFICITY PROTEIN PHOSPHATASE PTEN"/>
    <property type="match status" value="1"/>
</dbReference>
<keyword evidence="2" id="KW-0378">Hydrolase</keyword>
<dbReference type="STRING" id="139825.A0A401GYU1"/>
<dbReference type="GeneID" id="38784250"/>